<sequence length="90" mass="9350">MEGEGASVLRPAVAMEAVALGAGRRRAAHVDPDAPRPILEGDGYAWQPVTAVENHAAALRFLHPPLPAPPSRPVPPGGPTAPGTGRHRRT</sequence>
<dbReference type="EMBL" id="BNED01000005">
    <property type="protein sequence ID" value="GHI77046.1"/>
    <property type="molecule type" value="Genomic_DNA"/>
</dbReference>
<feature type="region of interest" description="Disordered" evidence="1">
    <location>
        <begin position="63"/>
        <end position="90"/>
    </location>
</feature>
<dbReference type="Pfam" id="PF19565">
    <property type="entry name" value="DUF6087"/>
    <property type="match status" value="1"/>
</dbReference>
<accession>A0ABQ3T9G2</accession>
<keyword evidence="3" id="KW-1185">Reference proteome</keyword>
<reference evidence="3" key="1">
    <citation type="submission" date="2023-07" db="EMBL/GenBank/DDBJ databases">
        <title>Whole genome shotgun sequence of Streptomyces spororaveus NBRC 15456.</title>
        <authorList>
            <person name="Komaki H."/>
            <person name="Tamura T."/>
        </authorList>
    </citation>
    <scope>NUCLEOTIDE SEQUENCE [LARGE SCALE GENOMIC DNA]</scope>
    <source>
        <strain evidence="3">NBRC 15456</strain>
    </source>
</reference>
<organism evidence="2 3">
    <name type="scientific">Streptomyces spororaveus</name>
    <dbReference type="NCBI Taxonomy" id="284039"/>
    <lineage>
        <taxon>Bacteria</taxon>
        <taxon>Bacillati</taxon>
        <taxon>Actinomycetota</taxon>
        <taxon>Actinomycetes</taxon>
        <taxon>Kitasatosporales</taxon>
        <taxon>Streptomycetaceae</taxon>
        <taxon>Streptomyces</taxon>
    </lineage>
</organism>
<name>A0ABQ3T9G2_9ACTN</name>
<protein>
    <submittedName>
        <fullName evidence="2">Uncharacterized protein</fullName>
    </submittedName>
</protein>
<gene>
    <name evidence="2" type="ORF">Sspor_26070</name>
</gene>
<feature type="compositionally biased region" description="Pro residues" evidence="1">
    <location>
        <begin position="64"/>
        <end position="79"/>
    </location>
</feature>
<evidence type="ECO:0000256" key="1">
    <source>
        <dbReference type="SAM" id="MobiDB-lite"/>
    </source>
</evidence>
<dbReference type="RefSeq" id="WP_202199176.1">
    <property type="nucleotide sequence ID" value="NZ_BAAATO010000005.1"/>
</dbReference>
<evidence type="ECO:0000313" key="3">
    <source>
        <dbReference type="Proteomes" id="UP000608522"/>
    </source>
</evidence>
<comment type="caution">
    <text evidence="2">The sequence shown here is derived from an EMBL/GenBank/DDBJ whole genome shotgun (WGS) entry which is preliminary data.</text>
</comment>
<dbReference type="Proteomes" id="UP000608522">
    <property type="component" value="Unassembled WGS sequence"/>
</dbReference>
<proteinExistence type="predicted"/>
<evidence type="ECO:0000313" key="2">
    <source>
        <dbReference type="EMBL" id="GHI77046.1"/>
    </source>
</evidence>
<dbReference type="InterPro" id="IPR045733">
    <property type="entry name" value="DUF6087"/>
</dbReference>